<evidence type="ECO:0000313" key="2">
    <source>
        <dbReference type="EMBL" id="HIV28586.1"/>
    </source>
</evidence>
<keyword evidence="1" id="KW-0732">Signal</keyword>
<dbReference type="Proteomes" id="UP000886884">
    <property type="component" value="Unassembled WGS sequence"/>
</dbReference>
<reference evidence="2" key="1">
    <citation type="submission" date="2020-10" db="EMBL/GenBank/DDBJ databases">
        <authorList>
            <person name="Gilroy R."/>
        </authorList>
    </citation>
    <scope>NUCLEOTIDE SEQUENCE</scope>
    <source>
        <strain evidence="2">CHK183-6373</strain>
    </source>
</reference>
<feature type="chain" id="PRO_5038691136" evidence="1">
    <location>
        <begin position="23"/>
        <end position="550"/>
    </location>
</feature>
<accession>A0A9D1TDC3</accession>
<reference evidence="2" key="2">
    <citation type="journal article" date="2021" name="PeerJ">
        <title>Extensive microbial diversity within the chicken gut microbiome revealed by metagenomics and culture.</title>
        <authorList>
            <person name="Gilroy R."/>
            <person name="Ravi A."/>
            <person name="Getino M."/>
            <person name="Pursley I."/>
            <person name="Horton D.L."/>
            <person name="Alikhan N.F."/>
            <person name="Baker D."/>
            <person name="Gharbi K."/>
            <person name="Hall N."/>
            <person name="Watson M."/>
            <person name="Adriaenssens E.M."/>
            <person name="Foster-Nyarko E."/>
            <person name="Jarju S."/>
            <person name="Secka A."/>
            <person name="Antonio M."/>
            <person name="Oren A."/>
            <person name="Chaudhuri R.R."/>
            <person name="La Ragione R."/>
            <person name="Hildebrand F."/>
            <person name="Pallen M.J."/>
        </authorList>
    </citation>
    <scope>NUCLEOTIDE SEQUENCE</scope>
    <source>
        <strain evidence="2">CHK183-6373</strain>
    </source>
</reference>
<feature type="signal peptide" evidence="1">
    <location>
        <begin position="1"/>
        <end position="22"/>
    </location>
</feature>
<name>A0A9D1TDC3_9FIRM</name>
<comment type="caution">
    <text evidence="2">The sequence shown here is derived from an EMBL/GenBank/DDBJ whole genome shotgun (WGS) entry which is preliminary data.</text>
</comment>
<dbReference type="AlphaFoldDB" id="A0A9D1TDC3"/>
<sequence length="550" mass="61806">MRRKAAGALVLFLLLVAFPAQADRGFSHAFCSLNGQTFYAERRTTQEATYWFEAMGDMAFVQRMDRRIQQIEAQVGETEPIDVYVLRDATMVADRLAEPIFQENALILTASLEETCLPALANACLREEERWVGEGVAYLVEHGAPEEETLAQEYSDAGNMAALGMDDLCFLPSLRAEEMIVLSRMTAANWWLRGGAEAPDRNAWLDAIGAACEFVPDAELLPDYSAYATAEETYDVHIRTQRAEYDIALQDSHQYTILDEASLREFVWRAERAMAQIAAYLAPYAAQGLADIDRAIEFYVDESRWEIASYTYLGGAIYVNYWPKDCLEHEIAHAYTITQDGSAWMEEGFATWVENAVAFEYQFLDDGCDVRLAWLDAASRGKAHMYSGDPFYTEYLATLLRLYQRGGGTLSELDATAYLDARAILSLGYFGDLEGVIWYEMEAPSLRDVYSALFSFDGAELTYAGAGSLFAYLVRETSLEEALRAMRESERFEEIAGGDYEALCARWRQYLEETYCLEPLAVEAEENPETLPQAVGQILDALEGILNGDF</sequence>
<dbReference type="EMBL" id="DVOT01000210">
    <property type="protein sequence ID" value="HIV28586.1"/>
    <property type="molecule type" value="Genomic_DNA"/>
</dbReference>
<evidence type="ECO:0000313" key="3">
    <source>
        <dbReference type="Proteomes" id="UP000886884"/>
    </source>
</evidence>
<proteinExistence type="predicted"/>
<gene>
    <name evidence="2" type="ORF">IAA64_11480</name>
</gene>
<protein>
    <submittedName>
        <fullName evidence="2">Uncharacterized protein</fullName>
    </submittedName>
</protein>
<evidence type="ECO:0000256" key="1">
    <source>
        <dbReference type="SAM" id="SignalP"/>
    </source>
</evidence>
<organism evidence="2 3">
    <name type="scientific">Candidatus Ornithocaccomicrobium faecavium</name>
    <dbReference type="NCBI Taxonomy" id="2840890"/>
    <lineage>
        <taxon>Bacteria</taxon>
        <taxon>Bacillati</taxon>
        <taxon>Bacillota</taxon>
        <taxon>Clostridia</taxon>
        <taxon>Candidatus Ornithocaccomicrobium</taxon>
    </lineage>
</organism>